<dbReference type="AlphaFoldDB" id="A0A0N0BJ92"/>
<name>A0A0N0BJ92_9HYME</name>
<keyword evidence="3" id="KW-1185">Reference proteome</keyword>
<sequence>MIKLSILLENDLTLSKGHKCNLELLPPPTPYPHSIDSEKTIKAKQKQKKEKRRKEEQGDKEGKILE</sequence>
<reference evidence="2 3" key="1">
    <citation type="submission" date="2015-07" db="EMBL/GenBank/DDBJ databases">
        <title>The genome of Melipona quadrifasciata.</title>
        <authorList>
            <person name="Pan H."/>
            <person name="Kapheim K."/>
        </authorList>
    </citation>
    <scope>NUCLEOTIDE SEQUENCE [LARGE SCALE GENOMIC DNA]</scope>
    <source>
        <strain evidence="2">0111107301</strain>
        <tissue evidence="2">Whole body</tissue>
    </source>
</reference>
<protein>
    <submittedName>
        <fullName evidence="2">Uncharacterized protein</fullName>
    </submittedName>
</protein>
<feature type="compositionally biased region" description="Basic and acidic residues" evidence="1">
    <location>
        <begin position="53"/>
        <end position="66"/>
    </location>
</feature>
<dbReference type="Proteomes" id="UP000053105">
    <property type="component" value="Unassembled WGS sequence"/>
</dbReference>
<gene>
    <name evidence="2" type="ORF">WN51_08593</name>
</gene>
<evidence type="ECO:0000313" key="2">
    <source>
        <dbReference type="EMBL" id="KOX78834.1"/>
    </source>
</evidence>
<feature type="region of interest" description="Disordered" evidence="1">
    <location>
        <begin position="25"/>
        <end position="66"/>
    </location>
</feature>
<accession>A0A0N0BJ92</accession>
<evidence type="ECO:0000313" key="3">
    <source>
        <dbReference type="Proteomes" id="UP000053105"/>
    </source>
</evidence>
<organism evidence="2 3">
    <name type="scientific">Melipona quadrifasciata</name>
    <dbReference type="NCBI Taxonomy" id="166423"/>
    <lineage>
        <taxon>Eukaryota</taxon>
        <taxon>Metazoa</taxon>
        <taxon>Ecdysozoa</taxon>
        <taxon>Arthropoda</taxon>
        <taxon>Hexapoda</taxon>
        <taxon>Insecta</taxon>
        <taxon>Pterygota</taxon>
        <taxon>Neoptera</taxon>
        <taxon>Endopterygota</taxon>
        <taxon>Hymenoptera</taxon>
        <taxon>Apocrita</taxon>
        <taxon>Aculeata</taxon>
        <taxon>Apoidea</taxon>
        <taxon>Anthophila</taxon>
        <taxon>Apidae</taxon>
        <taxon>Melipona</taxon>
    </lineage>
</organism>
<feature type="compositionally biased region" description="Basic residues" evidence="1">
    <location>
        <begin position="42"/>
        <end position="52"/>
    </location>
</feature>
<evidence type="ECO:0000256" key="1">
    <source>
        <dbReference type="SAM" id="MobiDB-lite"/>
    </source>
</evidence>
<dbReference type="EMBL" id="KQ435719">
    <property type="protein sequence ID" value="KOX78834.1"/>
    <property type="molecule type" value="Genomic_DNA"/>
</dbReference>
<proteinExistence type="predicted"/>